<sequence length="531" mass="57743">MSKLEVPATPLESIPKIASSLRHTFASNKTKPLEYRLTQLRKLYWAIDDNKAAIAEACMKDLGKGEFETYLTESGWCLNDIIFVQRNLAKWAKEESAPDIPLMNKAMSPKIRKDPLGAVLIIGTYNFPIQLTIGPLIGAIAAGCTVLLKPSEAAPAAAAVVQKIVEAALDPSAYAIVQGAVPETTALLDEKWDKIFYTGGAAVAKIISKKAAETLTPVTLELGGKNPAIITKNADVRLAARRLLWGKTVNAGQVCVSQNYILIDKEVLPGFLDQMAAAIKEFYPNGVQKSPDYGRIIHARQFQRIKKMLDESAGKILLGGEMDEADRFIAPTVVQVENEHDSLLADESFGPIIPILPVPDLDTAIRIANDVSGTPLGLYPFGNKKETARVLNETRSGGATVNDAFFHASIPTLAFGGVGESGQGAYRGQASFETFTHRRSIVTTPNWIEGLLSVRYPPFAGTGKMKQFRAMNDMKPDFDRNGKKTPAGIIRWVLTLGGKSAGRGLIRWVVLALSIAGYQRYTGKEITSLFR</sequence>
<dbReference type="InterPro" id="IPR016162">
    <property type="entry name" value="Ald_DH_N"/>
</dbReference>
<protein>
    <recommendedName>
        <fullName evidence="4">Aldehyde dehydrogenase</fullName>
    </recommendedName>
</protein>
<keyword evidence="2 4" id="KW-0560">Oxidoreductase</keyword>
<dbReference type="GO" id="GO:0006081">
    <property type="term" value="P:aldehyde metabolic process"/>
    <property type="evidence" value="ECO:0007669"/>
    <property type="project" value="InterPro"/>
</dbReference>
<comment type="similarity">
    <text evidence="1 4 7">Belongs to the aldehyde dehydrogenase family.</text>
</comment>
<dbReference type="FunFam" id="3.40.605.10:FF:000004">
    <property type="entry name" value="Aldehyde dehydrogenase"/>
    <property type="match status" value="1"/>
</dbReference>
<dbReference type="InterPro" id="IPR016161">
    <property type="entry name" value="Ald_DH/histidinol_DH"/>
</dbReference>
<evidence type="ECO:0000259" key="8">
    <source>
        <dbReference type="Pfam" id="PF00171"/>
    </source>
</evidence>
<dbReference type="SUPFAM" id="SSF53720">
    <property type="entry name" value="ALDH-like"/>
    <property type="match status" value="1"/>
</dbReference>
<dbReference type="CDD" id="cd07135">
    <property type="entry name" value="ALDH_F14-YMR110C"/>
    <property type="match status" value="1"/>
</dbReference>
<evidence type="ECO:0000256" key="5">
    <source>
        <dbReference type="PIRSR" id="PIRSR036492-1"/>
    </source>
</evidence>
<dbReference type="PIRSF" id="PIRSF036492">
    <property type="entry name" value="ALDH"/>
    <property type="match status" value="1"/>
</dbReference>
<keyword evidence="3" id="KW-0520">NAD</keyword>
<feature type="domain" description="Aldehyde dehydrogenase" evidence="8">
    <location>
        <begin position="6"/>
        <end position="440"/>
    </location>
</feature>
<evidence type="ECO:0000313" key="10">
    <source>
        <dbReference type="Proteomes" id="UP000327013"/>
    </source>
</evidence>
<name>A0A5N6KSM2_9ROSI</name>
<dbReference type="PANTHER" id="PTHR43570:SF11">
    <property type="entry name" value="ALDEHYDE DEHYDROGENASE"/>
    <property type="match status" value="1"/>
</dbReference>
<dbReference type="InterPro" id="IPR015590">
    <property type="entry name" value="Aldehyde_DH_dom"/>
</dbReference>
<dbReference type="InterPro" id="IPR016163">
    <property type="entry name" value="Ald_DH_C"/>
</dbReference>
<evidence type="ECO:0000256" key="7">
    <source>
        <dbReference type="RuleBase" id="RU003345"/>
    </source>
</evidence>
<gene>
    <name evidence="9" type="ORF">FH972_022460</name>
</gene>
<comment type="caution">
    <text evidence="9">The sequence shown here is derived from an EMBL/GenBank/DDBJ whole genome shotgun (WGS) entry which is preliminary data.</text>
</comment>
<organism evidence="9 10">
    <name type="scientific">Carpinus fangiana</name>
    <dbReference type="NCBI Taxonomy" id="176857"/>
    <lineage>
        <taxon>Eukaryota</taxon>
        <taxon>Viridiplantae</taxon>
        <taxon>Streptophyta</taxon>
        <taxon>Embryophyta</taxon>
        <taxon>Tracheophyta</taxon>
        <taxon>Spermatophyta</taxon>
        <taxon>Magnoliopsida</taxon>
        <taxon>eudicotyledons</taxon>
        <taxon>Gunneridae</taxon>
        <taxon>Pentapetalae</taxon>
        <taxon>rosids</taxon>
        <taxon>fabids</taxon>
        <taxon>Fagales</taxon>
        <taxon>Betulaceae</taxon>
        <taxon>Carpinus</taxon>
    </lineage>
</organism>
<evidence type="ECO:0000256" key="6">
    <source>
        <dbReference type="PROSITE-ProRule" id="PRU10007"/>
    </source>
</evidence>
<reference evidence="9 10" key="1">
    <citation type="submission" date="2019-06" db="EMBL/GenBank/DDBJ databases">
        <title>A chromosomal-level reference genome of Carpinus fangiana (Coryloideae, Betulaceae).</title>
        <authorList>
            <person name="Yang X."/>
            <person name="Wang Z."/>
            <person name="Zhang L."/>
            <person name="Hao G."/>
            <person name="Liu J."/>
            <person name="Yang Y."/>
        </authorList>
    </citation>
    <scope>NUCLEOTIDE SEQUENCE [LARGE SCALE GENOMIC DNA]</scope>
    <source>
        <strain evidence="9">Cfa_2016G</strain>
        <tissue evidence="9">Leaf</tissue>
    </source>
</reference>
<proteinExistence type="inferred from homology"/>
<dbReference type="FunFam" id="3.40.309.10:FF:000025">
    <property type="entry name" value="Aldehyde dehydrogenase"/>
    <property type="match status" value="1"/>
</dbReference>
<feature type="active site" evidence="5">
    <location>
        <position position="255"/>
    </location>
</feature>
<evidence type="ECO:0000256" key="3">
    <source>
        <dbReference type="ARBA" id="ARBA00023027"/>
    </source>
</evidence>
<dbReference type="Pfam" id="PF00171">
    <property type="entry name" value="Aldedh"/>
    <property type="match status" value="1"/>
</dbReference>
<evidence type="ECO:0000256" key="1">
    <source>
        <dbReference type="ARBA" id="ARBA00009986"/>
    </source>
</evidence>
<dbReference type="Gene3D" id="3.40.309.10">
    <property type="entry name" value="Aldehyde Dehydrogenase, Chain A, domain 2"/>
    <property type="match status" value="1"/>
</dbReference>
<accession>A0A5N6KSM2</accession>
<evidence type="ECO:0000256" key="2">
    <source>
        <dbReference type="ARBA" id="ARBA00023002"/>
    </source>
</evidence>
<dbReference type="Proteomes" id="UP000327013">
    <property type="component" value="Unassembled WGS sequence"/>
</dbReference>
<dbReference type="AlphaFoldDB" id="A0A5N6KSM2"/>
<dbReference type="Gene3D" id="3.40.605.10">
    <property type="entry name" value="Aldehyde Dehydrogenase, Chain A, domain 1"/>
    <property type="match status" value="1"/>
</dbReference>
<feature type="active site" evidence="5 6">
    <location>
        <position position="221"/>
    </location>
</feature>
<evidence type="ECO:0000256" key="4">
    <source>
        <dbReference type="PIRNR" id="PIRNR036492"/>
    </source>
</evidence>
<keyword evidence="10" id="KW-1185">Reference proteome</keyword>
<evidence type="ECO:0000313" key="9">
    <source>
        <dbReference type="EMBL" id="KAB8342862.1"/>
    </source>
</evidence>
<dbReference type="InterPro" id="IPR012394">
    <property type="entry name" value="Aldehyde_DH_NAD(P)"/>
</dbReference>
<dbReference type="PROSITE" id="PS00687">
    <property type="entry name" value="ALDEHYDE_DEHYDR_GLU"/>
    <property type="match status" value="1"/>
</dbReference>
<dbReference type="InterPro" id="IPR029510">
    <property type="entry name" value="Ald_DH_CS_GLU"/>
</dbReference>
<dbReference type="EMBL" id="VIBQ01000012">
    <property type="protein sequence ID" value="KAB8342862.1"/>
    <property type="molecule type" value="Genomic_DNA"/>
</dbReference>
<dbReference type="PANTHER" id="PTHR43570">
    <property type="entry name" value="ALDEHYDE DEHYDROGENASE"/>
    <property type="match status" value="1"/>
</dbReference>
<dbReference type="GO" id="GO:0004029">
    <property type="term" value="F:aldehyde dehydrogenase (NAD+) activity"/>
    <property type="evidence" value="ECO:0007669"/>
    <property type="project" value="TreeGrafter"/>
</dbReference>
<dbReference type="OrthoDB" id="440325at2759"/>
<dbReference type="GO" id="GO:0005737">
    <property type="term" value="C:cytoplasm"/>
    <property type="evidence" value="ECO:0007669"/>
    <property type="project" value="TreeGrafter"/>
</dbReference>